<dbReference type="AlphaFoldDB" id="A0A9X3KLP8"/>
<comment type="caution">
    <text evidence="1">The sequence shown here is derived from an EMBL/GenBank/DDBJ whole genome shotgun (WGS) entry which is preliminary data.</text>
</comment>
<sequence length="505" mass="55815">MVVDIPLTSWRPDNPDLSNPGLTVAKNVLPSLGAVQGQVTYQPINRGQVFANSTMESRPRGVVIGSDSIGVNKVYAGSAAALYRFREGDNQWVNATRTSGPYTTTTDERWNFVRFGTAIIGTNFSDYPQFINLDTGSHFDNLSTLVKGRHIAQHRGFVMLANTWDQLDGFVPNRVRWSALENPTDWNFNPNTTQADFQDVQDVGSINGIVVDEDVWLLCKKAIVRMHYVGTPWIYEFTTAINGKGCAFSESIAEVDGSSYFLDDAGFYKFTPGQGLEPIGAGKVDKFFFSIFNSDFAEHMTAVADPKKTLIYWTFASTSASSGRPDTQLIYNYVSGDWSIAVATVPYLYSAATLAWTIDRLTVVYGTISNMPAPFDSPLWAGGNAILWGLDTTGVVYTLTGEPLTATLETAELQLAKTQDVRQDKATVRATRPIFESHGNASMYVGHRSLPNSPVQWTSSVPVNDETGFAYHRNQSRYHRFRVELSGQWDKASMLQVDFVPAGGR</sequence>
<dbReference type="Proteomes" id="UP001151018">
    <property type="component" value="Unassembled WGS sequence"/>
</dbReference>
<accession>A0A9X3KLP8</accession>
<organism evidence="1 2">
    <name type="scientific">Agrobacterium salinitolerans</name>
    <dbReference type="NCBI Taxonomy" id="1183413"/>
    <lineage>
        <taxon>Bacteria</taxon>
        <taxon>Pseudomonadati</taxon>
        <taxon>Pseudomonadota</taxon>
        <taxon>Alphaproteobacteria</taxon>
        <taxon>Hyphomicrobiales</taxon>
        <taxon>Rhizobiaceae</taxon>
        <taxon>Rhizobium/Agrobacterium group</taxon>
        <taxon>Agrobacterium</taxon>
    </lineage>
</organism>
<dbReference type="EMBL" id="JAPZLR010000002">
    <property type="protein sequence ID" value="MCZ7936673.1"/>
    <property type="molecule type" value="Genomic_DNA"/>
</dbReference>
<reference evidence="1" key="1">
    <citation type="submission" date="2022-12" db="EMBL/GenBank/DDBJ databases">
        <title>Draft genome sequences of 22 rhizogenic Agrobacterium biovar 1 strains, the causative agent of hairy root disease.</title>
        <authorList>
            <person name="Kim N."/>
            <person name="Vargas P."/>
            <person name="Rediers H."/>
        </authorList>
    </citation>
    <scope>NUCLEOTIDE SEQUENCE</scope>
    <source>
        <strain evidence="1">ST15.13.006</strain>
    </source>
</reference>
<protein>
    <submittedName>
        <fullName evidence="1">Uncharacterized protein</fullName>
    </submittedName>
</protein>
<proteinExistence type="predicted"/>
<evidence type="ECO:0000313" key="1">
    <source>
        <dbReference type="EMBL" id="MCZ7936673.1"/>
    </source>
</evidence>
<name>A0A9X3KLP8_9HYPH</name>
<dbReference type="RefSeq" id="WP_269834636.1">
    <property type="nucleotide sequence ID" value="NZ_JAPZLR010000002.1"/>
</dbReference>
<evidence type="ECO:0000313" key="2">
    <source>
        <dbReference type="Proteomes" id="UP001151018"/>
    </source>
</evidence>
<gene>
    <name evidence="1" type="ORF">O9X88_03880</name>
</gene>